<dbReference type="AlphaFoldDB" id="A0A9D2HS39"/>
<comment type="caution">
    <text evidence="2">The sequence shown here is derived from an EMBL/GenBank/DDBJ whole genome shotgun (WGS) entry which is preliminary data.</text>
</comment>
<dbReference type="Proteomes" id="UP000823860">
    <property type="component" value="Unassembled WGS sequence"/>
</dbReference>
<dbReference type="Gene3D" id="1.10.3210.10">
    <property type="entry name" value="Hypothetical protein af1432"/>
    <property type="match status" value="1"/>
</dbReference>
<organism evidence="2 3">
    <name type="scientific">Candidatus Bacteroides intestinavium</name>
    <dbReference type="NCBI Taxonomy" id="2838469"/>
    <lineage>
        <taxon>Bacteria</taxon>
        <taxon>Pseudomonadati</taxon>
        <taxon>Bacteroidota</taxon>
        <taxon>Bacteroidia</taxon>
        <taxon>Bacteroidales</taxon>
        <taxon>Bacteroidaceae</taxon>
        <taxon>Bacteroides</taxon>
    </lineage>
</organism>
<evidence type="ECO:0000259" key="1">
    <source>
        <dbReference type="Pfam" id="PF01966"/>
    </source>
</evidence>
<proteinExistence type="predicted"/>
<gene>
    <name evidence="2" type="ORF">H9785_03505</name>
</gene>
<accession>A0A9D2HS39</accession>
<evidence type="ECO:0000313" key="3">
    <source>
        <dbReference type="Proteomes" id="UP000823860"/>
    </source>
</evidence>
<dbReference type="Pfam" id="PF01966">
    <property type="entry name" value="HD"/>
    <property type="match status" value="1"/>
</dbReference>
<reference evidence="2" key="1">
    <citation type="journal article" date="2021" name="PeerJ">
        <title>Extensive microbial diversity within the chicken gut microbiome revealed by metagenomics and culture.</title>
        <authorList>
            <person name="Gilroy R."/>
            <person name="Ravi A."/>
            <person name="Getino M."/>
            <person name="Pursley I."/>
            <person name="Horton D.L."/>
            <person name="Alikhan N.F."/>
            <person name="Baker D."/>
            <person name="Gharbi K."/>
            <person name="Hall N."/>
            <person name="Watson M."/>
            <person name="Adriaenssens E.M."/>
            <person name="Foster-Nyarko E."/>
            <person name="Jarju S."/>
            <person name="Secka A."/>
            <person name="Antonio M."/>
            <person name="Oren A."/>
            <person name="Chaudhuri R.R."/>
            <person name="La Ragione R."/>
            <person name="Hildebrand F."/>
            <person name="Pallen M.J."/>
        </authorList>
    </citation>
    <scope>NUCLEOTIDE SEQUENCE</scope>
    <source>
        <strain evidence="2">ChiHecec1B25-7008</strain>
    </source>
</reference>
<dbReference type="EMBL" id="DWZE01000045">
    <property type="protein sequence ID" value="HJA83022.1"/>
    <property type="molecule type" value="Genomic_DNA"/>
</dbReference>
<evidence type="ECO:0000313" key="2">
    <source>
        <dbReference type="EMBL" id="HJA83022.1"/>
    </source>
</evidence>
<dbReference type="InterPro" id="IPR006674">
    <property type="entry name" value="HD_domain"/>
</dbReference>
<name>A0A9D2HS39_9BACE</name>
<reference evidence="2" key="2">
    <citation type="submission" date="2021-04" db="EMBL/GenBank/DDBJ databases">
        <authorList>
            <person name="Gilroy R."/>
        </authorList>
    </citation>
    <scope>NUCLEOTIDE SEQUENCE</scope>
    <source>
        <strain evidence="2">ChiHecec1B25-7008</strain>
    </source>
</reference>
<sequence length="208" mass="23324">MEIQKYKDEFISLLRSTGRDGVEDVITGLEEMGFFTAPASANHHLNTEGGLLLHSLNTCKAALMVYEGMKALEPGLEKEVHKDSVILASLLHDVCKSDIYFRSVKKKKNALGQWEDCEGYKVSYKNFPMGHGEKSVILLLCNGLEMADDEMLAIRWHMGAWGINMNSFEDQRSYDTSRKLYPLVAIIQAADSLAASIMERSAEELDEI</sequence>
<feature type="domain" description="HD" evidence="1">
    <location>
        <begin position="54"/>
        <end position="195"/>
    </location>
</feature>
<protein>
    <submittedName>
        <fullName evidence="2">HD domain-containing protein</fullName>
    </submittedName>
</protein>
<dbReference type="SUPFAM" id="SSF109604">
    <property type="entry name" value="HD-domain/PDEase-like"/>
    <property type="match status" value="1"/>
</dbReference>